<evidence type="ECO:0000313" key="3">
    <source>
        <dbReference type="Proteomes" id="UP001237642"/>
    </source>
</evidence>
<dbReference type="SUPFAM" id="SSF50494">
    <property type="entry name" value="Trypsin-like serine proteases"/>
    <property type="match status" value="1"/>
</dbReference>
<keyword evidence="3" id="KW-1185">Reference proteome</keyword>
<feature type="compositionally biased region" description="Polar residues" evidence="1">
    <location>
        <begin position="1"/>
        <end position="12"/>
    </location>
</feature>
<comment type="caution">
    <text evidence="2">The sequence shown here is derived from an EMBL/GenBank/DDBJ whole genome shotgun (WGS) entry which is preliminary data.</text>
</comment>
<reference evidence="2" key="2">
    <citation type="submission" date="2023-05" db="EMBL/GenBank/DDBJ databases">
        <authorList>
            <person name="Schelkunov M.I."/>
        </authorList>
    </citation>
    <scope>NUCLEOTIDE SEQUENCE</scope>
    <source>
        <strain evidence="2">Hsosn_3</strain>
        <tissue evidence="2">Leaf</tissue>
    </source>
</reference>
<feature type="region of interest" description="Disordered" evidence="1">
    <location>
        <begin position="1"/>
        <end position="46"/>
    </location>
</feature>
<accession>A0AAD8MS59</accession>
<sequence length="439" mass="49357">MSHTNPRSSSKGTAVEFVDDPAPPRAGDLDTGDSEDWSEAGLLDEAAMERRDREVVVKKAAKEGKCDDESQEAVRNFNHEEYNNFFKSFNSEVAKSVGGTMGELYNTTYRGVVRVTVVDFEQHTKSQGNAFVICKKKRVSILLTCAHIFGNSESSKSIYVVSSDFKCFKAKVWHISKGMDICVLIVKDDLGSNIVELNTCCDEVSFMEDIFSISCPRYKMNVEKSLFSPSDFEKDLADTLWFTVTKGYVSHPFVVGIHPRNLDGIFLQMHGCNLGESSSGAPILSMKGKAIGMYVGSSSDSDALDVKHWALRLNSVRDYLEKIFEVPENQKGRNSLKNMLWSCLKDIKAKRRESILQRSSAEQQSGSASVDDSLDQPVKEVRGSVLRERRGIWSPSKCGRKFTRFLKMEERPFKRGRTRGMNHSLRPSRKSRQGSDEKE</sequence>
<dbReference type="AlphaFoldDB" id="A0AAD8MS59"/>
<feature type="compositionally biased region" description="Polar residues" evidence="1">
    <location>
        <begin position="356"/>
        <end position="370"/>
    </location>
</feature>
<dbReference type="Gene3D" id="2.40.10.120">
    <property type="match status" value="1"/>
</dbReference>
<dbReference type="InterPro" id="IPR009003">
    <property type="entry name" value="Peptidase_S1_PA"/>
</dbReference>
<protein>
    <recommendedName>
        <fullName evidence="4">Serine protease</fullName>
    </recommendedName>
</protein>
<feature type="region of interest" description="Disordered" evidence="1">
    <location>
        <begin position="355"/>
        <end position="376"/>
    </location>
</feature>
<feature type="region of interest" description="Disordered" evidence="1">
    <location>
        <begin position="409"/>
        <end position="439"/>
    </location>
</feature>
<proteinExistence type="predicted"/>
<dbReference type="Pfam" id="PF13365">
    <property type="entry name" value="Trypsin_2"/>
    <property type="match status" value="1"/>
</dbReference>
<name>A0AAD8MS59_9APIA</name>
<evidence type="ECO:0000313" key="2">
    <source>
        <dbReference type="EMBL" id="KAK1387345.1"/>
    </source>
</evidence>
<reference evidence="2" key="1">
    <citation type="submission" date="2023-02" db="EMBL/GenBank/DDBJ databases">
        <title>Genome of toxic invasive species Heracleum sosnowskyi carries increased number of genes despite the absence of recent whole-genome duplications.</title>
        <authorList>
            <person name="Schelkunov M."/>
            <person name="Shtratnikova V."/>
            <person name="Makarenko M."/>
            <person name="Klepikova A."/>
            <person name="Omelchenko D."/>
            <person name="Novikova G."/>
            <person name="Obukhova E."/>
            <person name="Bogdanov V."/>
            <person name="Penin A."/>
            <person name="Logacheva M."/>
        </authorList>
    </citation>
    <scope>NUCLEOTIDE SEQUENCE</scope>
    <source>
        <strain evidence="2">Hsosn_3</strain>
        <tissue evidence="2">Leaf</tissue>
    </source>
</reference>
<evidence type="ECO:0000256" key="1">
    <source>
        <dbReference type="SAM" id="MobiDB-lite"/>
    </source>
</evidence>
<feature type="compositionally biased region" description="Basic residues" evidence="1">
    <location>
        <begin position="414"/>
        <end position="432"/>
    </location>
</feature>
<dbReference type="EMBL" id="JAUIZM010000004">
    <property type="protein sequence ID" value="KAK1387345.1"/>
    <property type="molecule type" value="Genomic_DNA"/>
</dbReference>
<organism evidence="2 3">
    <name type="scientific">Heracleum sosnowskyi</name>
    <dbReference type="NCBI Taxonomy" id="360622"/>
    <lineage>
        <taxon>Eukaryota</taxon>
        <taxon>Viridiplantae</taxon>
        <taxon>Streptophyta</taxon>
        <taxon>Embryophyta</taxon>
        <taxon>Tracheophyta</taxon>
        <taxon>Spermatophyta</taxon>
        <taxon>Magnoliopsida</taxon>
        <taxon>eudicotyledons</taxon>
        <taxon>Gunneridae</taxon>
        <taxon>Pentapetalae</taxon>
        <taxon>asterids</taxon>
        <taxon>campanulids</taxon>
        <taxon>Apiales</taxon>
        <taxon>Apiaceae</taxon>
        <taxon>Apioideae</taxon>
        <taxon>apioid superclade</taxon>
        <taxon>Tordylieae</taxon>
        <taxon>Tordyliinae</taxon>
        <taxon>Heracleum</taxon>
    </lineage>
</organism>
<evidence type="ECO:0008006" key="4">
    <source>
        <dbReference type="Google" id="ProtNLM"/>
    </source>
</evidence>
<gene>
    <name evidence="2" type="ORF">POM88_015523</name>
</gene>
<dbReference type="Proteomes" id="UP001237642">
    <property type="component" value="Unassembled WGS sequence"/>
</dbReference>